<dbReference type="PANTHER" id="PTHR31791">
    <property type="entry name" value="FRIGIDA-LIKE PROTEIN 3-RELATED"/>
    <property type="match status" value="1"/>
</dbReference>
<evidence type="ECO:0000256" key="1">
    <source>
        <dbReference type="ARBA" id="ARBA00008956"/>
    </source>
</evidence>
<protein>
    <recommendedName>
        <fullName evidence="5">FRIGIDA-like protein</fullName>
    </recommendedName>
</protein>
<organism evidence="7 8">
    <name type="scientific">Hibiscus syriacus</name>
    <name type="common">Rose of Sharon</name>
    <dbReference type="NCBI Taxonomy" id="106335"/>
    <lineage>
        <taxon>Eukaryota</taxon>
        <taxon>Viridiplantae</taxon>
        <taxon>Streptophyta</taxon>
        <taxon>Embryophyta</taxon>
        <taxon>Tracheophyta</taxon>
        <taxon>Spermatophyta</taxon>
        <taxon>Magnoliopsida</taxon>
        <taxon>eudicotyledons</taxon>
        <taxon>Gunneridae</taxon>
        <taxon>Pentapetalae</taxon>
        <taxon>rosids</taxon>
        <taxon>malvids</taxon>
        <taxon>Malvales</taxon>
        <taxon>Malvaceae</taxon>
        <taxon>Malvoideae</taxon>
        <taxon>Hibiscus</taxon>
    </lineage>
</organism>
<dbReference type="InterPro" id="IPR012474">
    <property type="entry name" value="Frigida"/>
</dbReference>
<evidence type="ECO:0000256" key="3">
    <source>
        <dbReference type="ARBA" id="ARBA00022782"/>
    </source>
</evidence>
<comment type="similarity">
    <text evidence="1 5">Belongs to the Frigida family.</text>
</comment>
<keyword evidence="3 5" id="KW-0221">Differentiation</keyword>
<dbReference type="GO" id="GO:0009908">
    <property type="term" value="P:flower development"/>
    <property type="evidence" value="ECO:0007669"/>
    <property type="project" value="UniProtKB-KW"/>
</dbReference>
<proteinExistence type="inferred from homology"/>
<evidence type="ECO:0000313" key="8">
    <source>
        <dbReference type="Proteomes" id="UP000436088"/>
    </source>
</evidence>
<sequence>MDGKNLQMFLNEGWKDHSSIGTEVAMALQRSGDPGKLVLDAMEGFYPPHLCKGDREFEGEVARRSCILLLEQLMELSPEIKPHVRENAVILAFDWETKLKVESGHELEVLGFLWFLASFRLAYAFDANKLLGVLVFVARHIQNTEIFKALGLEDKIHCFLKKLAGSQQDMQIIRYMYALGLLEEESQKRPR</sequence>
<dbReference type="PANTHER" id="PTHR31791:SF60">
    <property type="entry name" value="FRIGIDA-LIKE PROTEIN 5"/>
    <property type="match status" value="1"/>
</dbReference>
<keyword evidence="2 5" id="KW-0217">Developmental protein</keyword>
<dbReference type="GO" id="GO:0030154">
    <property type="term" value="P:cell differentiation"/>
    <property type="evidence" value="ECO:0007669"/>
    <property type="project" value="UniProtKB-KW"/>
</dbReference>
<evidence type="ECO:0000256" key="5">
    <source>
        <dbReference type="RuleBase" id="RU364012"/>
    </source>
</evidence>
<dbReference type="EMBL" id="VEPZ02000202">
    <property type="protein sequence ID" value="KAE8730727.1"/>
    <property type="molecule type" value="Genomic_DNA"/>
</dbReference>
<dbReference type="Pfam" id="PF07899">
    <property type="entry name" value="Frigida"/>
    <property type="match status" value="1"/>
</dbReference>
<dbReference type="AlphaFoldDB" id="A0A6A3CQ23"/>
<keyword evidence="8" id="KW-1185">Reference proteome</keyword>
<evidence type="ECO:0000256" key="4">
    <source>
        <dbReference type="ARBA" id="ARBA00023089"/>
    </source>
</evidence>
<dbReference type="EMBL" id="VEPZ02001050">
    <property type="protein sequence ID" value="KAE8697642.1"/>
    <property type="molecule type" value="Genomic_DNA"/>
</dbReference>
<dbReference type="Proteomes" id="UP000436088">
    <property type="component" value="Unassembled WGS sequence"/>
</dbReference>
<gene>
    <name evidence="7" type="ORF">F3Y22_tig00002889pilonHSYRG00014</name>
    <name evidence="6" type="ORF">F3Y22_tig00110616pilonHSYRG00052</name>
</gene>
<name>A0A6A3CQ23_HIBSY</name>
<evidence type="ECO:0000313" key="6">
    <source>
        <dbReference type="EMBL" id="KAE8697642.1"/>
    </source>
</evidence>
<reference evidence="7 8" key="1">
    <citation type="submission" date="2019-09" db="EMBL/GenBank/DDBJ databases">
        <title>Draft genome information of white flower Hibiscus syriacus.</title>
        <authorList>
            <person name="Kim Y.-M."/>
        </authorList>
    </citation>
    <scope>NUCLEOTIDE SEQUENCE [LARGE SCALE GENOMIC DNA]</scope>
    <source>
        <strain evidence="8">cv. Baekdansim</strain>
        <strain evidence="7">YM2019G1</strain>
        <tissue evidence="7">Leaf</tissue>
    </source>
</reference>
<keyword evidence="4 5" id="KW-0287">Flowering</keyword>
<evidence type="ECO:0000256" key="2">
    <source>
        <dbReference type="ARBA" id="ARBA00022473"/>
    </source>
</evidence>
<comment type="caution">
    <text evidence="7">The sequence shown here is derived from an EMBL/GenBank/DDBJ whole genome shotgun (WGS) entry which is preliminary data.</text>
</comment>
<accession>A0A6A3CQ23</accession>
<dbReference type="OrthoDB" id="1166041at2759"/>
<evidence type="ECO:0000313" key="7">
    <source>
        <dbReference type="EMBL" id="KAE8730727.1"/>
    </source>
</evidence>